<feature type="compositionally biased region" description="Low complexity" evidence="2">
    <location>
        <begin position="1124"/>
        <end position="1133"/>
    </location>
</feature>
<feature type="coiled-coil region" evidence="1">
    <location>
        <begin position="57"/>
        <end position="84"/>
    </location>
</feature>
<gene>
    <name evidence="3" type="ORF">CLUP02_17163</name>
</gene>
<dbReference type="Proteomes" id="UP000830671">
    <property type="component" value="Chromosome 9"/>
</dbReference>
<accession>A0A9Q8WQP2</accession>
<sequence length="1327" mass="144008">MTDIPPSSCVLVVAESRAWVVQTDKLHLVVMASISSSTATISQNGQSDLDQDRKRWFAEFEALKARFEAEKENVNAKFTQQQRDACHDLDEEARFADTLNLPQKARELLQKYQHELRSHRYAACQQRRDVEEKDRARREADALREHHIGFPVPGNYSMRNTGYPPNTGMLGRTPTNPSAQIVGAHVGPAGRGSPSTMPMSTPPQQARQPLPQGPMVPNQPIQQRPTNGMPGHGSSAPMPSQLDHQGRQSQQVNQGHPTQGQAWIHHNQPGQQQVSPRTSALYHPNRPVNNPVTNGAPRVLPSQPHVPTLGSNHYGPPRAGSGQPVNGTQHNLADRSNRVPLPPMNAGPMGSRVDRLQAGDGRNFAQGAMLRAEDGLRHSVDSHSDRHKMAKRKSDASDMSSRDADPKRARTDTPQSIAPRTITFAEVYQDGKAEYKHNIVKFEDVFYILRCDEHGVHFKQNALAAAAKHLHGASHGHQKKEHKLAVETIGFHVVDCTEELAAMNNECVRLAFENGYKPLNQLHGPKSGGKRQSAAHTMAPVRDPSVSDSSFQATPNSAGPYQTKLESRSQEEKQQRGGDHIMNPIPGDIYHAKWPRSNKLYIVMILGWTSLKMCGWDGWLSDTQLCDRKIRPTCYTYNDEGIGGWAPGYGDGEPRELDRDVPVLWFEKNGNTRLGWLGVKFILKPLLLDDPDRSTDPLDPANNARKKYAEIRGYDSFEAMLAHVQASQSPAGAELESTTETATTGTIPAKLPSFASASDSDPVPDVDMYDFGDNPPPADDSDDEDYVEPKRRNGQDSDDDMADIDEGPTTPQQPLRRSTQEVRPTSRLSENGWMTGRSGAAAGTRLSAKKEKTVVDRDDVAMDDAVQVTPSKDQTDSKENATPVTANTNGGRVAVALGTPATPQSASAEIAVNGPTSVPNSAPQPDSSAPVSTVSPGSSQTTVTSATERPALTEIAGSKASQRPNAQDSAHPAVEDAKPRQDSENQSQMDQASMTSLAQSAMKAASKSPNLNKEVPRVSPKLQIADLVNDTAGSENAARRPLPSKSSPGAIEPAPLRHPLPQKPSQGVHLDQMTRASQQPSPALSTKSIKEAPSPALNGPFPQPPRSASAVSGESAARRPDPRMSIASMSSSSAHDDQERGAIKQTVVISTSNGTASGSSTPKVLTHASLVNSEQWRAVRASESPRVTPAALQSPLIDRSAAASPALGGKRDVENFIDVSEFHQGSQHWVQPGKFLRFHAEDESSSIMRSKQEDGMEAVVDASLVKAAKMAGTTVQLELKTEKGEKAEQKLVFEANSLTGSQRGAKLQATKFYKWLSGKNPDMQHLY</sequence>
<feature type="region of interest" description="Disordered" evidence="2">
    <location>
        <begin position="728"/>
        <end position="1140"/>
    </location>
</feature>
<feature type="compositionally biased region" description="Basic and acidic residues" evidence="2">
    <location>
        <begin position="848"/>
        <end position="860"/>
    </location>
</feature>
<dbReference type="GeneID" id="73351088"/>
<dbReference type="KEGG" id="clup:CLUP02_17163"/>
<reference evidence="3" key="1">
    <citation type="journal article" date="2021" name="Mol. Plant Microbe Interact.">
        <title>Complete Genome Sequence of the Plant-Pathogenic Fungus Colletotrichum lupini.</title>
        <authorList>
            <person name="Baroncelli R."/>
            <person name="Pensec F."/>
            <person name="Da Lio D."/>
            <person name="Boufleur T."/>
            <person name="Vicente I."/>
            <person name="Sarrocco S."/>
            <person name="Picot A."/>
            <person name="Baraldi E."/>
            <person name="Sukno S."/>
            <person name="Thon M."/>
            <person name="Le Floch G."/>
        </authorList>
    </citation>
    <scope>NUCLEOTIDE SEQUENCE</scope>
    <source>
        <strain evidence="3">IMI 504893</strain>
    </source>
</reference>
<feature type="compositionally biased region" description="Polar residues" evidence="2">
    <location>
        <begin position="247"/>
        <end position="261"/>
    </location>
</feature>
<feature type="compositionally biased region" description="Polar residues" evidence="2">
    <location>
        <begin position="809"/>
        <end position="829"/>
    </location>
</feature>
<evidence type="ECO:0000256" key="1">
    <source>
        <dbReference type="SAM" id="Coils"/>
    </source>
</evidence>
<feature type="region of interest" description="Disordered" evidence="2">
    <location>
        <begin position="376"/>
        <end position="415"/>
    </location>
</feature>
<feature type="compositionally biased region" description="Polar residues" evidence="2">
    <location>
        <begin position="984"/>
        <end position="999"/>
    </location>
</feature>
<keyword evidence="4" id="KW-1185">Reference proteome</keyword>
<protein>
    <submittedName>
        <fullName evidence="3">Uncharacterized protein</fullName>
    </submittedName>
</protein>
<feature type="compositionally biased region" description="Polar residues" evidence="2">
    <location>
        <begin position="959"/>
        <end position="968"/>
    </location>
</feature>
<dbReference type="EMBL" id="CP019481">
    <property type="protein sequence ID" value="UQC91627.1"/>
    <property type="molecule type" value="Genomic_DNA"/>
</dbReference>
<feature type="compositionally biased region" description="Basic and acidic residues" evidence="2">
    <location>
        <begin position="392"/>
        <end position="411"/>
    </location>
</feature>
<evidence type="ECO:0000256" key="2">
    <source>
        <dbReference type="SAM" id="MobiDB-lite"/>
    </source>
</evidence>
<feature type="compositionally biased region" description="Basic and acidic residues" evidence="2">
    <location>
        <begin position="127"/>
        <end position="148"/>
    </location>
</feature>
<feature type="compositionally biased region" description="Basic and acidic residues" evidence="2">
    <location>
        <begin position="565"/>
        <end position="579"/>
    </location>
</feature>
<feature type="compositionally biased region" description="Polar residues" evidence="2">
    <location>
        <begin position="914"/>
        <end position="947"/>
    </location>
</feature>
<feature type="region of interest" description="Disordered" evidence="2">
    <location>
        <begin position="318"/>
        <end position="347"/>
    </location>
</feature>
<evidence type="ECO:0000313" key="3">
    <source>
        <dbReference type="EMBL" id="UQC91627.1"/>
    </source>
</evidence>
<name>A0A9Q8WQP2_9PEZI</name>
<feature type="region of interest" description="Disordered" evidence="2">
    <location>
        <begin position="521"/>
        <end position="582"/>
    </location>
</feature>
<feature type="compositionally biased region" description="Low complexity" evidence="2">
    <location>
        <begin position="731"/>
        <end position="761"/>
    </location>
</feature>
<feature type="compositionally biased region" description="Basic and acidic residues" evidence="2">
    <location>
        <begin position="973"/>
        <end position="983"/>
    </location>
</feature>
<evidence type="ECO:0000313" key="4">
    <source>
        <dbReference type="Proteomes" id="UP000830671"/>
    </source>
</evidence>
<keyword evidence="1" id="KW-0175">Coiled coil</keyword>
<feature type="compositionally biased region" description="Polar residues" evidence="2">
    <location>
        <begin position="546"/>
        <end position="560"/>
    </location>
</feature>
<organism evidence="3 4">
    <name type="scientific">Colletotrichum lupini</name>
    <dbReference type="NCBI Taxonomy" id="145971"/>
    <lineage>
        <taxon>Eukaryota</taxon>
        <taxon>Fungi</taxon>
        <taxon>Dikarya</taxon>
        <taxon>Ascomycota</taxon>
        <taxon>Pezizomycotina</taxon>
        <taxon>Sordariomycetes</taxon>
        <taxon>Hypocreomycetidae</taxon>
        <taxon>Glomerellales</taxon>
        <taxon>Glomerellaceae</taxon>
        <taxon>Colletotrichum</taxon>
        <taxon>Colletotrichum acutatum species complex</taxon>
    </lineage>
</organism>
<feature type="compositionally biased region" description="Acidic residues" evidence="2">
    <location>
        <begin position="796"/>
        <end position="806"/>
    </location>
</feature>
<feature type="compositionally biased region" description="Polar residues" evidence="2">
    <location>
        <begin position="880"/>
        <end position="890"/>
    </location>
</feature>
<dbReference type="RefSeq" id="XP_049153225.1">
    <property type="nucleotide sequence ID" value="XM_049296078.1"/>
</dbReference>
<proteinExistence type="predicted"/>
<feature type="region of interest" description="Disordered" evidence="2">
    <location>
        <begin position="127"/>
        <end position="276"/>
    </location>
</feature>
<feature type="compositionally biased region" description="Low complexity" evidence="2">
    <location>
        <begin position="193"/>
        <end position="203"/>
    </location>
</feature>
<feature type="compositionally biased region" description="Polar residues" evidence="2">
    <location>
        <begin position="1074"/>
        <end position="1087"/>
    </location>
</feature>